<evidence type="ECO:0000256" key="14">
    <source>
        <dbReference type="ARBA" id="ARBA00023211"/>
    </source>
</evidence>
<dbReference type="Pfam" id="PF01762">
    <property type="entry name" value="Galactosyl_T"/>
    <property type="match status" value="1"/>
</dbReference>
<dbReference type="GO" id="GO:0047220">
    <property type="term" value="F:galactosylxylosylprotein 3-beta-galactosyltransferase activity"/>
    <property type="evidence" value="ECO:0007669"/>
    <property type="project" value="TreeGrafter"/>
</dbReference>
<evidence type="ECO:0000256" key="4">
    <source>
        <dbReference type="ARBA" id="ARBA00005093"/>
    </source>
</evidence>
<dbReference type="EC" id="2.4.1.-" evidence="15"/>
<comment type="similarity">
    <text evidence="5 15">Belongs to the glycosyltransferase 31 family.</text>
</comment>
<comment type="cofactor">
    <cofactor evidence="1">
        <name>Mn(2+)</name>
        <dbReference type="ChEBI" id="CHEBI:29035"/>
    </cofactor>
</comment>
<dbReference type="PANTHER" id="PTHR11214">
    <property type="entry name" value="BETA-1,3-N-ACETYLGLUCOSAMINYLTRANSFERASE"/>
    <property type="match status" value="1"/>
</dbReference>
<accession>A0A4Y7NMA6</accession>
<evidence type="ECO:0000313" key="16">
    <source>
        <dbReference type="EMBL" id="SVE94391.1"/>
    </source>
</evidence>
<dbReference type="InterPro" id="IPR002659">
    <property type="entry name" value="Glyco_trans_31"/>
</dbReference>
<dbReference type="EMBL" id="LR024772">
    <property type="protein sequence ID" value="SVE94391.1"/>
    <property type="molecule type" value="mRNA"/>
</dbReference>
<keyword evidence="14" id="KW-0464">Manganese</keyword>
<keyword evidence="10" id="KW-1133">Transmembrane helix</keyword>
<sequence length="333" mass="38490">MAKVWRQGKNRITKNIFCILGLFVLPLLLLTVVVFSKNKHVESVITKSSELSQKEPFDEITQNSYYLIILIMSDPTKSATRKVIRDTWLSVRNRKVKHLFVIGSKGVSKEVLENVTDESSAFQDLLILNSTAESYTSLTGKVLAGFQWTYSNYHFSFILKCDDDSFVRIPALLEELEKQPQKLLYWGFFKGGSSVFQKGKWKESEWFLCDTYLPYALGGGYILSSDLIEYLAKNAPLFQHYKSEDVSVGVWLSPLKMHRVHDVRFDTEFKSRGCYNDYLITHKQNANDMRLKHTNLFNTGKLCQSELRARYSYNYNWTVPPSKCCKNFDPSLP</sequence>
<evidence type="ECO:0000256" key="7">
    <source>
        <dbReference type="ARBA" id="ARBA00022679"/>
    </source>
</evidence>
<dbReference type="GO" id="GO:0006493">
    <property type="term" value="P:protein O-linked glycosylation"/>
    <property type="evidence" value="ECO:0007669"/>
    <property type="project" value="TreeGrafter"/>
</dbReference>
<dbReference type="Gene3D" id="3.90.550.50">
    <property type="match status" value="1"/>
</dbReference>
<comment type="subcellular location">
    <subcellularLocation>
        <location evidence="2 15">Golgi apparatus membrane</location>
        <topology evidence="2 15">Single-pass type II membrane protein</topology>
    </subcellularLocation>
</comment>
<evidence type="ECO:0000256" key="10">
    <source>
        <dbReference type="ARBA" id="ARBA00022989"/>
    </source>
</evidence>
<evidence type="ECO:0000256" key="12">
    <source>
        <dbReference type="ARBA" id="ARBA00023136"/>
    </source>
</evidence>
<protein>
    <recommendedName>
        <fullName evidence="15">Hexosyltransferase</fullName>
        <ecNumber evidence="15">2.4.1.-</ecNumber>
    </recommendedName>
</protein>
<dbReference type="GO" id="GO:0006024">
    <property type="term" value="P:glycosaminoglycan biosynthetic process"/>
    <property type="evidence" value="ECO:0007669"/>
    <property type="project" value="UniProtKB-ARBA"/>
</dbReference>
<dbReference type="AlphaFoldDB" id="A0A4Y7NMA6"/>
<dbReference type="PANTHER" id="PTHR11214:SF3">
    <property type="entry name" value="BETA-1,3-GALACTOSYLTRANSFERASE 6"/>
    <property type="match status" value="1"/>
</dbReference>
<evidence type="ECO:0000256" key="11">
    <source>
        <dbReference type="ARBA" id="ARBA00023034"/>
    </source>
</evidence>
<evidence type="ECO:0000256" key="15">
    <source>
        <dbReference type="RuleBase" id="RU363063"/>
    </source>
</evidence>
<name>A0A4Y7NMA6_9CRUS</name>
<keyword evidence="7" id="KW-0808">Transferase</keyword>
<keyword evidence="6 15" id="KW-0328">Glycosyltransferase</keyword>
<evidence type="ECO:0000256" key="13">
    <source>
        <dbReference type="ARBA" id="ARBA00023180"/>
    </source>
</evidence>
<evidence type="ECO:0000256" key="3">
    <source>
        <dbReference type="ARBA" id="ARBA00004840"/>
    </source>
</evidence>
<evidence type="ECO:0000256" key="5">
    <source>
        <dbReference type="ARBA" id="ARBA00008661"/>
    </source>
</evidence>
<evidence type="ECO:0000256" key="2">
    <source>
        <dbReference type="ARBA" id="ARBA00004323"/>
    </source>
</evidence>
<keyword evidence="12" id="KW-0472">Membrane</keyword>
<evidence type="ECO:0000256" key="8">
    <source>
        <dbReference type="ARBA" id="ARBA00022692"/>
    </source>
</evidence>
<keyword evidence="13" id="KW-0325">Glycoprotein</keyword>
<dbReference type="GO" id="GO:0000139">
    <property type="term" value="C:Golgi membrane"/>
    <property type="evidence" value="ECO:0007669"/>
    <property type="project" value="UniProtKB-SubCell"/>
</dbReference>
<comment type="pathway">
    <text evidence="4">Glycan metabolism; heparan sulfate biosynthesis.</text>
</comment>
<dbReference type="FunFam" id="3.90.550.50:FF:000018">
    <property type="entry name" value="Hexosyltransferase"/>
    <property type="match status" value="1"/>
</dbReference>
<evidence type="ECO:0000256" key="1">
    <source>
        <dbReference type="ARBA" id="ARBA00001936"/>
    </source>
</evidence>
<organism evidence="16">
    <name type="scientific">Simocephalus serrulatus</name>
    <dbReference type="NCBI Taxonomy" id="117539"/>
    <lineage>
        <taxon>Eukaryota</taxon>
        <taxon>Metazoa</taxon>
        <taxon>Ecdysozoa</taxon>
        <taxon>Arthropoda</taxon>
        <taxon>Crustacea</taxon>
        <taxon>Branchiopoda</taxon>
        <taxon>Diplostraca</taxon>
        <taxon>Cladocera</taxon>
        <taxon>Anomopoda</taxon>
        <taxon>Daphniidae</taxon>
        <taxon>Simocephalus</taxon>
    </lineage>
</organism>
<keyword evidence="11 15" id="KW-0333">Golgi apparatus</keyword>
<keyword evidence="9" id="KW-0735">Signal-anchor</keyword>
<keyword evidence="8" id="KW-0812">Transmembrane</keyword>
<proteinExistence type="evidence at transcript level"/>
<comment type="pathway">
    <text evidence="3">Glycan metabolism; chondroitin sulfate biosynthesis.</text>
</comment>
<evidence type="ECO:0000256" key="6">
    <source>
        <dbReference type="ARBA" id="ARBA00022676"/>
    </source>
</evidence>
<reference evidence="16" key="1">
    <citation type="submission" date="2018-08" db="EMBL/GenBank/DDBJ databases">
        <authorList>
            <person name="Cornetti L."/>
        </authorList>
    </citation>
    <scope>NUCLEOTIDE SEQUENCE</scope>
    <source>
        <strain evidence="16">OM-SAIQ-clone2</strain>
    </source>
</reference>
<evidence type="ECO:0000256" key="9">
    <source>
        <dbReference type="ARBA" id="ARBA00022968"/>
    </source>
</evidence>
<gene>
    <name evidence="16" type="primary">EOG090X0A8N</name>
</gene>